<dbReference type="EMBL" id="CP092865">
    <property type="protein sequence ID" value="UYV64577.1"/>
    <property type="molecule type" value="Genomic_DNA"/>
</dbReference>
<evidence type="ECO:0000313" key="3">
    <source>
        <dbReference type="EMBL" id="UYV64577.1"/>
    </source>
</evidence>
<reference evidence="3 4" key="1">
    <citation type="submission" date="2022-01" db="EMBL/GenBank/DDBJ databases">
        <title>A chromosomal length assembly of Cordylochernes scorpioides.</title>
        <authorList>
            <person name="Zeh D."/>
            <person name="Zeh J."/>
        </authorList>
    </citation>
    <scope>NUCLEOTIDE SEQUENCE [LARGE SCALE GENOMIC DNA]</scope>
    <source>
        <strain evidence="3">IN4F17</strain>
        <tissue evidence="3">Whole Body</tissue>
    </source>
</reference>
<evidence type="ECO:0000313" key="4">
    <source>
        <dbReference type="Proteomes" id="UP001235939"/>
    </source>
</evidence>
<dbReference type="Gene3D" id="2.40.70.10">
    <property type="entry name" value="Acid Proteases"/>
    <property type="match status" value="1"/>
</dbReference>
<dbReference type="PANTHER" id="PTHR46114:SF2">
    <property type="entry name" value="CULLIN N-TERMINAL DOMAIN-CONTAINING PROTEIN"/>
    <property type="match status" value="1"/>
</dbReference>
<name>A0ABY6KA28_9ARAC</name>
<organism evidence="3 4">
    <name type="scientific">Cordylochernes scorpioides</name>
    <dbReference type="NCBI Taxonomy" id="51811"/>
    <lineage>
        <taxon>Eukaryota</taxon>
        <taxon>Metazoa</taxon>
        <taxon>Ecdysozoa</taxon>
        <taxon>Arthropoda</taxon>
        <taxon>Chelicerata</taxon>
        <taxon>Arachnida</taxon>
        <taxon>Pseudoscorpiones</taxon>
        <taxon>Cheliferoidea</taxon>
        <taxon>Chernetidae</taxon>
        <taxon>Cordylochernes</taxon>
    </lineage>
</organism>
<dbReference type="Pfam" id="PF03732">
    <property type="entry name" value="Retrotrans_gag"/>
    <property type="match status" value="1"/>
</dbReference>
<evidence type="ECO:0000259" key="2">
    <source>
        <dbReference type="Pfam" id="PF03732"/>
    </source>
</evidence>
<dbReference type="InterPro" id="IPR005162">
    <property type="entry name" value="Retrotrans_gag_dom"/>
</dbReference>
<feature type="region of interest" description="Disordered" evidence="1">
    <location>
        <begin position="300"/>
        <end position="324"/>
    </location>
</feature>
<feature type="domain" description="Retrotransposon gag" evidence="2">
    <location>
        <begin position="191"/>
        <end position="275"/>
    </location>
</feature>
<dbReference type="Gene3D" id="3.10.10.10">
    <property type="entry name" value="HIV Type 1 Reverse Transcriptase, subunit A, domain 1"/>
    <property type="match status" value="1"/>
</dbReference>
<feature type="compositionally biased region" description="Polar residues" evidence="1">
    <location>
        <begin position="311"/>
        <end position="320"/>
    </location>
</feature>
<feature type="compositionally biased region" description="Basic and acidic residues" evidence="1">
    <location>
        <begin position="22"/>
        <end position="32"/>
    </location>
</feature>
<gene>
    <name evidence="3" type="ORF">LAZ67_3001230</name>
</gene>
<proteinExistence type="predicted"/>
<dbReference type="Proteomes" id="UP001235939">
    <property type="component" value="Chromosome 03"/>
</dbReference>
<dbReference type="SUPFAM" id="SSF56672">
    <property type="entry name" value="DNA/RNA polymerases"/>
    <property type="match status" value="1"/>
</dbReference>
<sequence length="613" mass="71806">MRPVPHSDILPVPQPPENVIFSHDDSDRREQQSDDTNFEAGASSEPHLLIQGDWNDLIRELLQDENFKNSLNEVEAAAWNSFRNVLKNFLGSVKVENYRDIVNDLLLSYKALGCNMPLKIHFLHSHLDSFPDNLGAVSDEHYERFHQDISSMEKRYQDRKLRRKWRSSPMDRVLGGNWIFLQLADYIIARYAAMNLVGNARTWYDIHKVNLTSWETLKGRLIQDFASDENKDELMLKLNRMQKWNESTLRFAEEILLLCSKEDATMEENSKIRNFKKERSPKMWNEAPKENRPYRYENYSKPPAEPPKQFKTYSPTQQIRQHPRIGQGETYERQFCSKPFLEEMQLEKLEPMMIDEKSFAHNFIILKSNIRTLIIGRDILKRLNAKINCEKEYLEYDILSERNNLTDTPKKIINSQDVIIPGLSFRLIKASVKSDNGEYIAEQYEKLVHTIGLRLARSMITVRDNETYLWITNPYPRPLKIMQNQTIGHAYHPIIINSIDVDVENKIPQVQINEDLPLSQQKELKRILLNFEDLFSSKLGRTNLAKHNIDTENVKPIKHKPYRVSPKERNIIKEQIQDMLKGVIRPSSSPWAFPVILVKNEMEVGDSVWTTES</sequence>
<evidence type="ECO:0000256" key="1">
    <source>
        <dbReference type="SAM" id="MobiDB-lite"/>
    </source>
</evidence>
<protein>
    <recommendedName>
        <fullName evidence="2">Retrotransposon gag domain-containing protein</fullName>
    </recommendedName>
</protein>
<keyword evidence="4" id="KW-1185">Reference proteome</keyword>
<dbReference type="PANTHER" id="PTHR46114">
    <property type="entry name" value="APPLE DOMAIN-CONTAINING PROTEIN"/>
    <property type="match status" value="1"/>
</dbReference>
<dbReference type="InterPro" id="IPR043502">
    <property type="entry name" value="DNA/RNA_pol_sf"/>
</dbReference>
<feature type="region of interest" description="Disordered" evidence="1">
    <location>
        <begin position="1"/>
        <end position="42"/>
    </location>
</feature>
<dbReference type="InterPro" id="IPR021109">
    <property type="entry name" value="Peptidase_aspartic_dom_sf"/>
</dbReference>
<accession>A0ABY6KA28</accession>